<proteinExistence type="predicted"/>
<feature type="transmembrane region" description="Helical" evidence="1">
    <location>
        <begin position="188"/>
        <end position="210"/>
    </location>
</feature>
<name>A0AB34JTQ8_PRYPA</name>
<gene>
    <name evidence="2" type="ORF">AB1Y20_019176</name>
</gene>
<comment type="caution">
    <text evidence="2">The sequence shown here is derived from an EMBL/GenBank/DDBJ whole genome shotgun (WGS) entry which is preliminary data.</text>
</comment>
<feature type="transmembrane region" description="Helical" evidence="1">
    <location>
        <begin position="60"/>
        <end position="80"/>
    </location>
</feature>
<protein>
    <submittedName>
        <fullName evidence="2">Uncharacterized protein</fullName>
    </submittedName>
</protein>
<keyword evidence="1" id="KW-0472">Membrane</keyword>
<evidence type="ECO:0000256" key="1">
    <source>
        <dbReference type="SAM" id="Phobius"/>
    </source>
</evidence>
<keyword evidence="1" id="KW-0812">Transmembrane</keyword>
<evidence type="ECO:0000313" key="3">
    <source>
        <dbReference type="Proteomes" id="UP001515480"/>
    </source>
</evidence>
<sequence length="213" mass="22375">MLHHGVRPLTETELDAIERSPSSDELALDVPHSRLSRKGYFALPSTAVPREPSAVCSLRGVVRTLVVVLLLVAALLFFSASTRSFAKGVEFWRGSSAALALPLARPPSAPVSSPVAIALPTRDLATILDAPTTSCSYSFPHALPLNATFVSATALPTIAVATSTGSLTHPSALVLRAFTLLFAPPSTALLQSTIHFALAAPGFSLAFVFFTAR</sequence>
<accession>A0AB34JTQ8</accession>
<dbReference type="EMBL" id="JBGBPQ010000005">
    <property type="protein sequence ID" value="KAL1524273.1"/>
    <property type="molecule type" value="Genomic_DNA"/>
</dbReference>
<keyword evidence="3" id="KW-1185">Reference proteome</keyword>
<evidence type="ECO:0000313" key="2">
    <source>
        <dbReference type="EMBL" id="KAL1524273.1"/>
    </source>
</evidence>
<reference evidence="2 3" key="1">
    <citation type="journal article" date="2024" name="Science">
        <title>Giant polyketide synthase enzymes in the biosynthesis of giant marine polyether toxins.</title>
        <authorList>
            <person name="Fallon T.R."/>
            <person name="Shende V.V."/>
            <person name="Wierzbicki I.H."/>
            <person name="Pendleton A.L."/>
            <person name="Watervoot N.F."/>
            <person name="Auber R.P."/>
            <person name="Gonzalez D.J."/>
            <person name="Wisecaver J.H."/>
            <person name="Moore B.S."/>
        </authorList>
    </citation>
    <scope>NUCLEOTIDE SEQUENCE [LARGE SCALE GENOMIC DNA]</scope>
    <source>
        <strain evidence="2 3">12B1</strain>
    </source>
</reference>
<keyword evidence="1" id="KW-1133">Transmembrane helix</keyword>
<dbReference type="AlphaFoldDB" id="A0AB34JTQ8"/>
<organism evidence="2 3">
    <name type="scientific">Prymnesium parvum</name>
    <name type="common">Toxic golden alga</name>
    <dbReference type="NCBI Taxonomy" id="97485"/>
    <lineage>
        <taxon>Eukaryota</taxon>
        <taxon>Haptista</taxon>
        <taxon>Haptophyta</taxon>
        <taxon>Prymnesiophyceae</taxon>
        <taxon>Prymnesiales</taxon>
        <taxon>Prymnesiaceae</taxon>
        <taxon>Prymnesium</taxon>
    </lineage>
</organism>
<dbReference type="Proteomes" id="UP001515480">
    <property type="component" value="Unassembled WGS sequence"/>
</dbReference>